<accession>S6B6Z1</accession>
<name>S6B6Z1_BABBO</name>
<proteinExistence type="evidence at transcript level"/>
<evidence type="ECO:0000313" key="1">
    <source>
        <dbReference type="EMBL" id="BAN64811.1"/>
    </source>
</evidence>
<protein>
    <submittedName>
        <fullName evidence="1">Uncharacterized protein</fullName>
    </submittedName>
</protein>
<dbReference type="EMBL" id="AK441017">
    <property type="protein sequence ID" value="BAN64811.1"/>
    <property type="molecule type" value="mRNA"/>
</dbReference>
<dbReference type="AlphaFoldDB" id="S6B6Z1"/>
<reference evidence="1" key="1">
    <citation type="journal article" date="2014" name="BMC Genomics">
        <title>The Babesia bovis gene and promoter model: an update from full-length EST analysis.</title>
        <authorList>
            <person name="Yamagishi J."/>
            <person name="Wakaguri H."/>
            <person name="Yokoyama N."/>
            <person name="Yamashita R."/>
            <person name="Suzuki Y."/>
            <person name="Xuan X."/>
            <person name="Igarashi I."/>
        </authorList>
    </citation>
    <scope>NUCLEOTIDE SEQUENCE</scope>
    <source>
        <strain evidence="1">Texas</strain>
    </source>
</reference>
<organism evidence="1">
    <name type="scientific">Babesia bovis</name>
    <dbReference type="NCBI Taxonomy" id="5865"/>
    <lineage>
        <taxon>Eukaryota</taxon>
        <taxon>Sar</taxon>
        <taxon>Alveolata</taxon>
        <taxon>Apicomplexa</taxon>
        <taxon>Aconoidasida</taxon>
        <taxon>Piroplasmida</taxon>
        <taxon>Babesiidae</taxon>
        <taxon>Babesia</taxon>
    </lineage>
</organism>
<sequence length="55" mass="6586">MVVQLQLFHFTFYIRSRGIRGCNIWYIQGLCPCNFGVMTPTSRSTWFRCNLHTFH</sequence>